<evidence type="ECO:0000259" key="1">
    <source>
        <dbReference type="Pfam" id="PF02915"/>
    </source>
</evidence>
<dbReference type="Gene3D" id="1.20.1260.10">
    <property type="match status" value="1"/>
</dbReference>
<dbReference type="PANTHER" id="PTHR33531:SF10">
    <property type="entry name" value="BLR7895 PROTEIN"/>
    <property type="match status" value="1"/>
</dbReference>
<dbReference type="GO" id="GO:0016491">
    <property type="term" value="F:oxidoreductase activity"/>
    <property type="evidence" value="ECO:0007669"/>
    <property type="project" value="InterPro"/>
</dbReference>
<comment type="caution">
    <text evidence="2">The sequence shown here is derived from an EMBL/GenBank/DDBJ whole genome shotgun (WGS) entry which is preliminary data.</text>
</comment>
<keyword evidence="3" id="KW-1185">Reference proteome</keyword>
<dbReference type="AlphaFoldDB" id="A0A1S1VAB2"/>
<reference evidence="2 3" key="1">
    <citation type="submission" date="2016-09" db="EMBL/GenBank/DDBJ databases">
        <title>Genome sequence of Eubacterium angustum.</title>
        <authorList>
            <person name="Poehlein A."/>
            <person name="Daniel R."/>
        </authorList>
    </citation>
    <scope>NUCLEOTIDE SEQUENCE [LARGE SCALE GENOMIC DNA]</scope>
    <source>
        <strain evidence="2 3">DSM 1989</strain>
    </source>
</reference>
<feature type="domain" description="Rubrerythrin diiron-binding" evidence="1">
    <location>
        <begin position="3"/>
        <end position="136"/>
    </location>
</feature>
<dbReference type="EMBL" id="MKIE01000002">
    <property type="protein sequence ID" value="OHW62659.1"/>
    <property type="molecule type" value="Genomic_DNA"/>
</dbReference>
<evidence type="ECO:0000313" key="3">
    <source>
        <dbReference type="Proteomes" id="UP000180254"/>
    </source>
</evidence>
<dbReference type="InterPro" id="IPR009078">
    <property type="entry name" value="Ferritin-like_SF"/>
</dbReference>
<dbReference type="GO" id="GO:0046872">
    <property type="term" value="F:metal ion binding"/>
    <property type="evidence" value="ECO:0007669"/>
    <property type="project" value="InterPro"/>
</dbReference>
<protein>
    <submittedName>
        <fullName evidence="2">Putative trifunctional 2-polyprenylphenol hydroxylase domain-containing protein</fullName>
    </submittedName>
</protein>
<dbReference type="InterPro" id="IPR012347">
    <property type="entry name" value="Ferritin-like"/>
</dbReference>
<proteinExistence type="predicted"/>
<evidence type="ECO:0000313" key="2">
    <source>
        <dbReference type="EMBL" id="OHW62659.1"/>
    </source>
</evidence>
<dbReference type="InterPro" id="IPR003251">
    <property type="entry name" value="Rr_diiron-bd_dom"/>
</dbReference>
<accession>A0A1S1VAB2</accession>
<dbReference type="Proteomes" id="UP000180254">
    <property type="component" value="Unassembled WGS sequence"/>
</dbReference>
<dbReference type="RefSeq" id="WP_071061251.1">
    <property type="nucleotide sequence ID" value="NZ_MKIE01000002.1"/>
</dbReference>
<dbReference type="SUPFAM" id="SSF47240">
    <property type="entry name" value="Ferritin-like"/>
    <property type="match status" value="1"/>
</dbReference>
<dbReference type="Pfam" id="PF02915">
    <property type="entry name" value="Rubrerythrin"/>
    <property type="match status" value="1"/>
</dbReference>
<gene>
    <name evidence="2" type="ORF">EUAN_04430</name>
</gene>
<sequence length="146" mass="17266">MKEVIKFAIQNEIEAYNFYEDAAKKIEDKQLKETFEDLAREEHKHREFLEDFLAEGLEKMHFKPVEDYKIAESVDEVHLSTDMKFVDAIALAMKKEEEAMAMYQKLSEISTDESQKELFDGLADMEKMHKVRLEEIYTNAAFVEVW</sequence>
<dbReference type="PANTHER" id="PTHR33531">
    <property type="entry name" value="RUBRERYTHRIN SUBFAMILY"/>
    <property type="match status" value="1"/>
</dbReference>
<dbReference type="CDD" id="cd01045">
    <property type="entry name" value="Ferritin_like_AB"/>
    <property type="match status" value="1"/>
</dbReference>
<organism evidence="2 3">
    <name type="scientific">Andreesenia angusta</name>
    <dbReference type="NCBI Taxonomy" id="39480"/>
    <lineage>
        <taxon>Bacteria</taxon>
        <taxon>Bacillati</taxon>
        <taxon>Bacillota</taxon>
        <taxon>Tissierellia</taxon>
        <taxon>Tissierellales</taxon>
        <taxon>Gottschalkiaceae</taxon>
        <taxon>Andreesenia</taxon>
    </lineage>
</organism>
<name>A0A1S1VAB2_9FIRM</name>
<dbReference type="STRING" id="39480.EUAN_04430"/>
<dbReference type="OrthoDB" id="1701709at2"/>